<reference evidence="11 12" key="1">
    <citation type="submission" date="2018-08" db="EMBL/GenBank/DDBJ databases">
        <title>Genome sequence of Methylocystis hirsuta CSC1, a methanotroph able to accumulate PHAs.</title>
        <authorList>
            <person name="Bordel S."/>
            <person name="Rodriguez E."/>
            <person name="Gancedo J."/>
            <person name="Munoz R."/>
        </authorList>
    </citation>
    <scope>NUCLEOTIDE SEQUENCE [LARGE SCALE GENOMIC DNA]</scope>
    <source>
        <strain evidence="11 12">CSC1</strain>
    </source>
</reference>
<dbReference type="Gene3D" id="3.40.50.2300">
    <property type="match status" value="1"/>
</dbReference>
<dbReference type="FunFam" id="3.40.50.300:FF:000006">
    <property type="entry name" value="DNA-binding transcriptional regulator NtrC"/>
    <property type="match status" value="1"/>
</dbReference>
<gene>
    <name evidence="11" type="ORF">D1O30_14440</name>
</gene>
<dbReference type="Pfam" id="PF00158">
    <property type="entry name" value="Sigma54_activat"/>
    <property type="match status" value="1"/>
</dbReference>
<evidence type="ECO:0000256" key="3">
    <source>
        <dbReference type="ARBA" id="ARBA00022840"/>
    </source>
</evidence>
<dbReference type="GO" id="GO:0000160">
    <property type="term" value="P:phosphorelay signal transduction system"/>
    <property type="evidence" value="ECO:0007669"/>
    <property type="project" value="UniProtKB-KW"/>
</dbReference>
<dbReference type="GO" id="GO:0006355">
    <property type="term" value="P:regulation of DNA-templated transcription"/>
    <property type="evidence" value="ECO:0007669"/>
    <property type="project" value="InterPro"/>
</dbReference>
<evidence type="ECO:0000313" key="11">
    <source>
        <dbReference type="EMBL" id="RNJ50602.1"/>
    </source>
</evidence>
<dbReference type="Gene3D" id="1.10.10.60">
    <property type="entry name" value="Homeodomain-like"/>
    <property type="match status" value="1"/>
</dbReference>
<keyword evidence="1 8" id="KW-0597">Phosphoprotein</keyword>
<evidence type="ECO:0000256" key="5">
    <source>
        <dbReference type="ARBA" id="ARBA00023015"/>
    </source>
</evidence>
<keyword evidence="2" id="KW-0547">Nucleotide-binding</keyword>
<dbReference type="EMBL" id="QWDD01000001">
    <property type="protein sequence ID" value="RNJ50602.1"/>
    <property type="molecule type" value="Genomic_DNA"/>
</dbReference>
<dbReference type="InterPro" id="IPR002197">
    <property type="entry name" value="HTH_Fis"/>
</dbReference>
<dbReference type="InterPro" id="IPR025662">
    <property type="entry name" value="Sigma_54_int_dom_ATP-bd_1"/>
</dbReference>
<dbReference type="Gene3D" id="3.40.50.300">
    <property type="entry name" value="P-loop containing nucleotide triphosphate hydrolases"/>
    <property type="match status" value="1"/>
</dbReference>
<dbReference type="InterPro" id="IPR027417">
    <property type="entry name" value="P-loop_NTPase"/>
</dbReference>
<dbReference type="PROSITE" id="PS50045">
    <property type="entry name" value="SIGMA54_INTERACT_4"/>
    <property type="match status" value="1"/>
</dbReference>
<feature type="domain" description="Sigma-54 factor interaction" evidence="9">
    <location>
        <begin position="145"/>
        <end position="375"/>
    </location>
</feature>
<dbReference type="SMART" id="SM00382">
    <property type="entry name" value="AAA"/>
    <property type="match status" value="1"/>
</dbReference>
<dbReference type="SUPFAM" id="SSF52172">
    <property type="entry name" value="CheY-like"/>
    <property type="match status" value="1"/>
</dbReference>
<dbReference type="InterPro" id="IPR009057">
    <property type="entry name" value="Homeodomain-like_sf"/>
</dbReference>
<dbReference type="SMART" id="SM00448">
    <property type="entry name" value="REC"/>
    <property type="match status" value="1"/>
</dbReference>
<dbReference type="AlphaFoldDB" id="A0A3M9XS55"/>
<dbReference type="PROSITE" id="PS00688">
    <property type="entry name" value="SIGMA54_INTERACT_3"/>
    <property type="match status" value="1"/>
</dbReference>
<protein>
    <submittedName>
        <fullName evidence="11">Sigma-54-dependent Fis family transcriptional regulator</fullName>
    </submittedName>
</protein>
<proteinExistence type="predicted"/>
<dbReference type="GO" id="GO:0005524">
    <property type="term" value="F:ATP binding"/>
    <property type="evidence" value="ECO:0007669"/>
    <property type="project" value="UniProtKB-KW"/>
</dbReference>
<dbReference type="InterPro" id="IPR001789">
    <property type="entry name" value="Sig_transdc_resp-reg_receiver"/>
</dbReference>
<dbReference type="PANTHER" id="PTHR32071">
    <property type="entry name" value="TRANSCRIPTIONAL REGULATORY PROTEIN"/>
    <property type="match status" value="1"/>
</dbReference>
<dbReference type="Proteomes" id="UP000268623">
    <property type="component" value="Unassembled WGS sequence"/>
</dbReference>
<evidence type="ECO:0000313" key="12">
    <source>
        <dbReference type="Proteomes" id="UP000268623"/>
    </source>
</evidence>
<evidence type="ECO:0000256" key="6">
    <source>
        <dbReference type="ARBA" id="ARBA00023159"/>
    </source>
</evidence>
<evidence type="ECO:0000259" key="10">
    <source>
        <dbReference type="PROSITE" id="PS50110"/>
    </source>
</evidence>
<keyword evidence="4" id="KW-0902">Two-component regulatory system</keyword>
<dbReference type="Pfam" id="PF00072">
    <property type="entry name" value="Response_reg"/>
    <property type="match status" value="1"/>
</dbReference>
<keyword evidence="7" id="KW-0804">Transcription</keyword>
<evidence type="ECO:0000256" key="2">
    <source>
        <dbReference type="ARBA" id="ARBA00022741"/>
    </source>
</evidence>
<dbReference type="SUPFAM" id="SSF46689">
    <property type="entry name" value="Homeodomain-like"/>
    <property type="match status" value="1"/>
</dbReference>
<evidence type="ECO:0000256" key="7">
    <source>
        <dbReference type="ARBA" id="ARBA00023163"/>
    </source>
</evidence>
<dbReference type="SUPFAM" id="SSF52540">
    <property type="entry name" value="P-loop containing nucleoside triphosphate hydrolases"/>
    <property type="match status" value="1"/>
</dbReference>
<dbReference type="InterPro" id="IPR058031">
    <property type="entry name" value="AAA_lid_NorR"/>
</dbReference>
<keyword evidence="12" id="KW-1185">Reference proteome</keyword>
<name>A0A3M9XS55_9HYPH</name>
<evidence type="ECO:0000259" key="9">
    <source>
        <dbReference type="PROSITE" id="PS50045"/>
    </source>
</evidence>
<keyword evidence="5" id="KW-0805">Transcription regulation</keyword>
<keyword evidence="3" id="KW-0067">ATP-binding</keyword>
<dbReference type="PANTHER" id="PTHR32071:SF57">
    <property type="entry name" value="C4-DICARBOXYLATE TRANSPORT TRANSCRIPTIONAL REGULATORY PROTEIN DCTD"/>
    <property type="match status" value="1"/>
</dbReference>
<dbReference type="FunFam" id="3.40.50.2300:FF:000018">
    <property type="entry name" value="DNA-binding transcriptional regulator NtrC"/>
    <property type="match status" value="1"/>
</dbReference>
<dbReference type="RefSeq" id="WP_123176520.1">
    <property type="nucleotide sequence ID" value="NZ_QWDD01000001.1"/>
</dbReference>
<dbReference type="InterPro" id="IPR025944">
    <property type="entry name" value="Sigma_54_int_dom_CS"/>
</dbReference>
<organism evidence="11 12">
    <name type="scientific">Methylocystis hirsuta</name>
    <dbReference type="NCBI Taxonomy" id="369798"/>
    <lineage>
        <taxon>Bacteria</taxon>
        <taxon>Pseudomonadati</taxon>
        <taxon>Pseudomonadota</taxon>
        <taxon>Alphaproteobacteria</taxon>
        <taxon>Hyphomicrobiales</taxon>
        <taxon>Methylocystaceae</taxon>
        <taxon>Methylocystis</taxon>
    </lineage>
</organism>
<dbReference type="PROSITE" id="PS00675">
    <property type="entry name" value="SIGMA54_INTERACT_1"/>
    <property type="match status" value="1"/>
</dbReference>
<dbReference type="InterPro" id="IPR011006">
    <property type="entry name" value="CheY-like_superfamily"/>
</dbReference>
<dbReference type="Gene3D" id="1.10.8.60">
    <property type="match status" value="1"/>
</dbReference>
<feature type="domain" description="Response regulatory" evidence="10">
    <location>
        <begin position="11"/>
        <end position="125"/>
    </location>
</feature>
<dbReference type="GO" id="GO:0043565">
    <property type="term" value="F:sequence-specific DNA binding"/>
    <property type="evidence" value="ECO:0007669"/>
    <property type="project" value="InterPro"/>
</dbReference>
<sequence>MVFKIDTQHAMILLIDDDSDMRWAMRNILADAGFSVAEAEAGGVGLEIASRRTPDTVLLDMRMPGLGGEEVLRRLRRLDPTLPVIIITAHGTISGAVSAVRDGAFDYLTKPFRNEHLLDAVQRAVARRNAAHSVATGVRAAVAATMGQGPAIQKLAAQIEAVISTDYSVVIQGETGTGKELVACSLHRYGRRATHPFVVVDCGAISEGLTDSEFFGHEKGAFTGAGDRRRGWFEAAANGGTVFLDEIGNLASTGQKALLRTLEERKIRRVGGGELIDLDVRVIAASNDDLKEHAKTGAFREDLFFRLAEYVITVPPLRSRQEDIGFLTQRFLTQARESLGRPPVEVTSSALDLLRAYHWPGNVRELRNVMRRAALTVSDILGPSQLADSLGHGVAPVVPARETPDGSTSLRHRVQRHVRAFERDAIVGALEQAKGNKAKAARLLGIDYKTYRMKLKLFEGREGAVPDGRS</sequence>
<evidence type="ECO:0000256" key="4">
    <source>
        <dbReference type="ARBA" id="ARBA00023012"/>
    </source>
</evidence>
<dbReference type="PROSITE" id="PS50110">
    <property type="entry name" value="RESPONSE_REGULATORY"/>
    <property type="match status" value="1"/>
</dbReference>
<dbReference type="Pfam" id="PF02954">
    <property type="entry name" value="HTH_8"/>
    <property type="match status" value="1"/>
</dbReference>
<accession>A0A3M9XS55</accession>
<dbReference type="OrthoDB" id="9804019at2"/>
<dbReference type="InterPro" id="IPR002078">
    <property type="entry name" value="Sigma_54_int"/>
</dbReference>
<evidence type="ECO:0000256" key="8">
    <source>
        <dbReference type="PROSITE-ProRule" id="PRU00169"/>
    </source>
</evidence>
<keyword evidence="6" id="KW-0010">Activator</keyword>
<dbReference type="CDD" id="cd00009">
    <property type="entry name" value="AAA"/>
    <property type="match status" value="1"/>
</dbReference>
<dbReference type="Pfam" id="PF25601">
    <property type="entry name" value="AAA_lid_14"/>
    <property type="match status" value="1"/>
</dbReference>
<dbReference type="InterPro" id="IPR003593">
    <property type="entry name" value="AAA+_ATPase"/>
</dbReference>
<evidence type="ECO:0000256" key="1">
    <source>
        <dbReference type="ARBA" id="ARBA00022553"/>
    </source>
</evidence>
<feature type="modified residue" description="4-aspartylphosphate" evidence="8">
    <location>
        <position position="60"/>
    </location>
</feature>
<comment type="caution">
    <text evidence="11">The sequence shown here is derived from an EMBL/GenBank/DDBJ whole genome shotgun (WGS) entry which is preliminary data.</text>
</comment>
<dbReference type="PRINTS" id="PR01590">
    <property type="entry name" value="HTHFIS"/>
</dbReference>